<accession>A0A9P7ZWA9</accession>
<evidence type="ECO:0000313" key="2">
    <source>
        <dbReference type="EMBL" id="KAG9319114.1"/>
    </source>
</evidence>
<evidence type="ECO:0000259" key="1">
    <source>
        <dbReference type="PROSITE" id="PS50878"/>
    </source>
</evidence>
<sequence length="770" mass="87015">MATLTLTTHGTQHLTRQNAQKYKKPKGFRFQLKETSQEQWALYATSLDEALRRNMAEDNYGLKTPAEEDEEQEVADYKTLDIDKIWNWYSKLVLATAKKTLPGKVVGRSGVRPGSEIDIRNIIRGLARLKKASKEMEKGTTAGSETSAVWETLQNEWTRVTKVIEMYNTRDDAEIGRLGEMPAWSAATEEWRIWRKEVKKMWDDAIVRLHAEQVADNRHTIKEAIEKRCEQLKTATGKMLDKILNRSRGKVIIDRVQAVVDGIAINILEPGAIKQHVMEWFHKWHGPRESTIPEPGSRWDNQYTPKEWIEEEWYQGLMDPPKLSEFESVLMESPKYKAPGASGTINELMSATMSRHNILRGPNYSVLKGTTTKDPIHALHAVLEDARENKRELWVVFQDMRRCFDSVSCGEGGMLSLGLRRIKAPPDFIRLCENIATTKVNRVITEYGITNDYRPECGLDQGGVECPLLWRIAYDALLCEAMDTMQGYNMANAAKFLAVACLAFVDDTTWVSDSRDHMQEILDIASSFFKMHGIEINAKKTVVLALNPPGPGHDQTLVYGTPPEQLTPIAKDEATRILGVWVNATGAVTPTQLLVENDVNTICGVLRRKAVTDRQVVYIVNNVLLPRIAYKISIQVLNKTWLGKLTGRYMKLCKSKCRLPSTTPNSIQHHHRLGAIRSLVDVQAEEQISSLHNRLNDDGLIGRLTRERLIALQANLGMAESPVEYPALVKKNKHSLTSSICEIMAERSVAFFVDLSMDLNVPQGSMTKHT</sequence>
<protein>
    <recommendedName>
        <fullName evidence="1">Reverse transcriptase domain-containing protein</fullName>
    </recommendedName>
</protein>
<dbReference type="InterPro" id="IPR000477">
    <property type="entry name" value="RT_dom"/>
</dbReference>
<name>A0A9P7ZWA9_MORAP</name>
<proteinExistence type="predicted"/>
<dbReference type="EMBL" id="JAIFTL010000622">
    <property type="protein sequence ID" value="KAG9319114.1"/>
    <property type="molecule type" value="Genomic_DNA"/>
</dbReference>
<comment type="caution">
    <text evidence="2">The sequence shown here is derived from an EMBL/GenBank/DDBJ whole genome shotgun (WGS) entry which is preliminary data.</text>
</comment>
<dbReference type="PROSITE" id="PS50878">
    <property type="entry name" value="RT_POL"/>
    <property type="match status" value="1"/>
</dbReference>
<feature type="domain" description="Reverse transcriptase" evidence="1">
    <location>
        <begin position="273"/>
        <end position="582"/>
    </location>
</feature>
<dbReference type="Proteomes" id="UP000717515">
    <property type="component" value="Unassembled WGS sequence"/>
</dbReference>
<evidence type="ECO:0000313" key="3">
    <source>
        <dbReference type="Proteomes" id="UP000717515"/>
    </source>
</evidence>
<dbReference type="AlphaFoldDB" id="A0A9P7ZWA9"/>
<dbReference type="PANTHER" id="PTHR47027">
    <property type="entry name" value="REVERSE TRANSCRIPTASE DOMAIN-CONTAINING PROTEIN"/>
    <property type="match status" value="1"/>
</dbReference>
<dbReference type="PANTHER" id="PTHR47027:SF20">
    <property type="entry name" value="REVERSE TRANSCRIPTASE-LIKE PROTEIN WITH RNA-DIRECTED DNA POLYMERASE DOMAIN"/>
    <property type="match status" value="1"/>
</dbReference>
<reference evidence="2" key="1">
    <citation type="submission" date="2021-07" db="EMBL/GenBank/DDBJ databases">
        <title>Draft genome of Mortierella alpina, strain LL118, isolated from an aspen leaf litter sample.</title>
        <authorList>
            <person name="Yang S."/>
            <person name="Vinatzer B.A."/>
        </authorList>
    </citation>
    <scope>NUCLEOTIDE SEQUENCE</scope>
    <source>
        <strain evidence="2">LL118</strain>
    </source>
</reference>
<gene>
    <name evidence="2" type="ORF">KVV02_007162</name>
</gene>
<organism evidence="2 3">
    <name type="scientific">Mortierella alpina</name>
    <name type="common">Oleaginous fungus</name>
    <name type="synonym">Mortierella renispora</name>
    <dbReference type="NCBI Taxonomy" id="64518"/>
    <lineage>
        <taxon>Eukaryota</taxon>
        <taxon>Fungi</taxon>
        <taxon>Fungi incertae sedis</taxon>
        <taxon>Mucoromycota</taxon>
        <taxon>Mortierellomycotina</taxon>
        <taxon>Mortierellomycetes</taxon>
        <taxon>Mortierellales</taxon>
        <taxon>Mortierellaceae</taxon>
        <taxon>Mortierella</taxon>
    </lineage>
</organism>
<dbReference type="Pfam" id="PF00078">
    <property type="entry name" value="RVT_1"/>
    <property type="match status" value="1"/>
</dbReference>